<reference evidence="6" key="1">
    <citation type="submission" date="2014-12" db="EMBL/GenBank/DDBJ databases">
        <authorList>
            <person name="Jaenicke S."/>
        </authorList>
    </citation>
    <scope>NUCLEOTIDE SEQUENCE [LARGE SCALE GENOMIC DNA]</scope>
    <source>
        <strain evidence="6">CBS1600</strain>
    </source>
</reference>
<evidence type="ECO:0000256" key="4">
    <source>
        <dbReference type="ARBA" id="ARBA00023242"/>
    </source>
</evidence>
<organism evidence="6 8">
    <name type="scientific">Cyberlindnera jadinii (strain ATCC 18201 / CBS 1600 / BCRC 20928 / JCM 3617 / NBRC 0987 / NRRL Y-1542)</name>
    <name type="common">Torula yeast</name>
    <name type="synonym">Candida utilis</name>
    <dbReference type="NCBI Taxonomy" id="983966"/>
    <lineage>
        <taxon>Eukaryota</taxon>
        <taxon>Fungi</taxon>
        <taxon>Dikarya</taxon>
        <taxon>Ascomycota</taxon>
        <taxon>Saccharomycotina</taxon>
        <taxon>Saccharomycetes</taxon>
        <taxon>Phaffomycetales</taxon>
        <taxon>Phaffomycetaceae</taxon>
        <taxon>Cyberlindnera</taxon>
    </lineage>
</organism>
<dbReference type="EMBL" id="CDQK01000001">
    <property type="protein sequence ID" value="CEP20480.1"/>
    <property type="molecule type" value="Genomic_DNA"/>
</dbReference>
<dbReference type="STRING" id="983966.A0A0H5BYB9"/>
<dbReference type="InterPro" id="IPR036322">
    <property type="entry name" value="WD40_repeat_dom_sf"/>
</dbReference>
<proteinExistence type="predicted"/>
<gene>
    <name evidence="6" type="primary">SWD1</name>
    <name evidence="6" type="ORF">BN1211_0359</name>
    <name evidence="7" type="ORF">CYBJADRAFT_159782</name>
</gene>
<evidence type="ECO:0000256" key="1">
    <source>
        <dbReference type="ARBA" id="ARBA00004123"/>
    </source>
</evidence>
<reference evidence="7 9" key="3">
    <citation type="journal article" date="2016" name="Proc. Natl. Acad. Sci. U.S.A.">
        <title>Comparative genomics of biotechnologically important yeasts.</title>
        <authorList>
            <person name="Riley R."/>
            <person name="Haridas S."/>
            <person name="Wolfe K.H."/>
            <person name="Lopes M.R."/>
            <person name="Hittinger C.T."/>
            <person name="Goeker M."/>
            <person name="Salamov A.A."/>
            <person name="Wisecaver J.H."/>
            <person name="Long T.M."/>
            <person name="Calvey C.H."/>
            <person name="Aerts A.L."/>
            <person name="Barry K.W."/>
            <person name="Choi C."/>
            <person name="Clum A."/>
            <person name="Coughlan A.Y."/>
            <person name="Deshpande S."/>
            <person name="Douglass A.P."/>
            <person name="Hanson S.J."/>
            <person name="Klenk H.-P."/>
            <person name="LaButti K.M."/>
            <person name="Lapidus A."/>
            <person name="Lindquist E.A."/>
            <person name="Lipzen A.M."/>
            <person name="Meier-Kolthoff J.P."/>
            <person name="Ohm R.A."/>
            <person name="Otillar R.P."/>
            <person name="Pangilinan J.L."/>
            <person name="Peng Y."/>
            <person name="Rokas A."/>
            <person name="Rosa C.A."/>
            <person name="Scheuner C."/>
            <person name="Sibirny A.A."/>
            <person name="Slot J.C."/>
            <person name="Stielow J.B."/>
            <person name="Sun H."/>
            <person name="Kurtzman C.P."/>
            <person name="Blackwell M."/>
            <person name="Grigoriev I.V."/>
            <person name="Jeffries T.W."/>
        </authorList>
    </citation>
    <scope>NUCLEOTIDE SEQUENCE [LARGE SCALE GENOMIC DNA]</scope>
    <source>
        <strain evidence="9">ATCC 18201 / CBS 1600 / BCRC 20928 / JCM 3617 / NBRC 0987 / NRRL Y-1542</strain>
        <strain evidence="7">NRRL Y-1542</strain>
    </source>
</reference>
<evidence type="ECO:0000313" key="9">
    <source>
        <dbReference type="Proteomes" id="UP000094389"/>
    </source>
</evidence>
<dbReference type="PANTHER" id="PTHR44040:SF1">
    <property type="entry name" value="RETINOBLASTOMA-BINDING PROTEIN 5"/>
    <property type="match status" value="1"/>
</dbReference>
<dbReference type="AlphaFoldDB" id="A0A0H5BYB9"/>
<dbReference type="EMBL" id="KV453925">
    <property type="protein sequence ID" value="ODV75767.1"/>
    <property type="molecule type" value="Genomic_DNA"/>
</dbReference>
<dbReference type="PROSITE" id="PS50082">
    <property type="entry name" value="WD_REPEATS_2"/>
    <property type="match status" value="1"/>
</dbReference>
<dbReference type="InterPro" id="IPR001680">
    <property type="entry name" value="WD40_rpt"/>
</dbReference>
<dbReference type="Gene3D" id="2.130.10.10">
    <property type="entry name" value="YVTN repeat-like/Quinoprotein amine dehydrogenase"/>
    <property type="match status" value="1"/>
</dbReference>
<dbReference type="GeneID" id="30987875"/>
<dbReference type="InterPro" id="IPR037850">
    <property type="entry name" value="RBBP5/Swd1"/>
</dbReference>
<dbReference type="InterPro" id="IPR015943">
    <property type="entry name" value="WD40/YVTN_repeat-like_dom_sf"/>
</dbReference>
<dbReference type="InterPro" id="IPR019775">
    <property type="entry name" value="WD40_repeat_CS"/>
</dbReference>
<dbReference type="Proteomes" id="UP000094389">
    <property type="component" value="Unassembled WGS sequence"/>
</dbReference>
<accession>A0A0H5BYB9</accession>
<sequence length="399" mass="45570">MNLSLLDPFAALKEYPESITHTLSFGHSVFVKYNQQGDYLASGLSSGTILIIDNDTKSVIRKLIGHVRPIQSLCWSKCGTYLLSSSRDWKCLVWDLRTCKAVRKFDFSGPIWNSEFNPKDPQEFVVSLYDNFPKYVKSDNTIQTLQEDTVLVTTFHPSGDYIVTGTNKGLISVISRESSTVIFNQKVTNSSIKNIIISSNGEKMAINSSDRIIRQVTLPDFNTEPKLWHFEVENKYQDVVNRLQWNSIMFSASGDYLIASAFGSAHNIYIWETSQFFLNKILEGPKEELVDVDWNYKKCIICATGMDSGVIYMWSLVVPQKWSALAPDFVEIEENIDYQEKEDEFDIVPDDELNQKQLDEEDEYIDIISKERTDARGNVQEKGFVIPIEYGQTISTDNI</sequence>
<protein>
    <submittedName>
        <fullName evidence="6">SWD1 protein</fullName>
    </submittedName>
    <submittedName>
        <fullName evidence="7">WD40 repeat-like protein</fullName>
    </submittedName>
</protein>
<keyword evidence="4" id="KW-0539">Nucleus</keyword>
<evidence type="ECO:0000256" key="5">
    <source>
        <dbReference type="PROSITE-ProRule" id="PRU00221"/>
    </source>
</evidence>
<keyword evidence="3" id="KW-0677">Repeat</keyword>
<dbReference type="SMART" id="SM00320">
    <property type="entry name" value="WD40"/>
    <property type="match status" value="7"/>
</dbReference>
<dbReference type="Proteomes" id="UP000038830">
    <property type="component" value="Unassembled WGS sequence"/>
</dbReference>
<dbReference type="PROSITE" id="PS00678">
    <property type="entry name" value="WD_REPEATS_1"/>
    <property type="match status" value="1"/>
</dbReference>
<keyword evidence="9" id="KW-1185">Reference proteome</keyword>
<accession>A0A1E4S8A3</accession>
<keyword evidence="2 5" id="KW-0853">WD repeat</keyword>
<comment type="subcellular location">
    <subcellularLocation>
        <location evidence="1">Nucleus</location>
    </subcellularLocation>
</comment>
<reference evidence="8" key="2">
    <citation type="journal article" date="2015" name="J. Biotechnol.">
        <title>The structure of the Cyberlindnera jadinii genome and its relation to Candida utilis analyzed by the occurrence of single nucleotide polymorphisms.</title>
        <authorList>
            <person name="Rupp O."/>
            <person name="Brinkrolf K."/>
            <person name="Buerth C."/>
            <person name="Kunigo M."/>
            <person name="Schneider J."/>
            <person name="Jaenicke S."/>
            <person name="Goesmann A."/>
            <person name="Puehler A."/>
            <person name="Jaeger K.-E."/>
            <person name="Ernst J.F."/>
        </authorList>
    </citation>
    <scope>NUCLEOTIDE SEQUENCE [LARGE SCALE GENOMIC DNA]</scope>
    <source>
        <strain evidence="8">ATCC 18201 / CBS 1600 / BCRC 20928 / JCM 3617 / NBRC 0987 / NRRL Y-1542</strain>
    </source>
</reference>
<dbReference type="PANTHER" id="PTHR44040">
    <property type="entry name" value="RETINOBLASTOMA-BINDING PROTEIN 5"/>
    <property type="match status" value="1"/>
</dbReference>
<dbReference type="RefSeq" id="XP_020072806.1">
    <property type="nucleotide sequence ID" value="XM_020213479.1"/>
</dbReference>
<feature type="repeat" description="WD" evidence="5">
    <location>
        <begin position="63"/>
        <end position="104"/>
    </location>
</feature>
<evidence type="ECO:0000313" key="7">
    <source>
        <dbReference type="EMBL" id="ODV75767.1"/>
    </source>
</evidence>
<evidence type="ECO:0000313" key="8">
    <source>
        <dbReference type="Proteomes" id="UP000038830"/>
    </source>
</evidence>
<dbReference type="SUPFAM" id="SSF50978">
    <property type="entry name" value="WD40 repeat-like"/>
    <property type="match status" value="1"/>
</dbReference>
<dbReference type="GO" id="GO:0048188">
    <property type="term" value="C:Set1C/COMPASS complex"/>
    <property type="evidence" value="ECO:0007669"/>
    <property type="project" value="InterPro"/>
</dbReference>
<dbReference type="Pfam" id="PF00400">
    <property type="entry name" value="WD40"/>
    <property type="match status" value="1"/>
</dbReference>
<dbReference type="PROSITE" id="PS50294">
    <property type="entry name" value="WD_REPEATS_REGION"/>
    <property type="match status" value="1"/>
</dbReference>
<dbReference type="OrthoDB" id="196858at2759"/>
<evidence type="ECO:0000256" key="3">
    <source>
        <dbReference type="ARBA" id="ARBA00022737"/>
    </source>
</evidence>
<evidence type="ECO:0000256" key="2">
    <source>
        <dbReference type="ARBA" id="ARBA00022574"/>
    </source>
</evidence>
<dbReference type="OMA" id="DYEDDIM"/>
<name>A0A0H5BYB9_CYBJN</name>
<evidence type="ECO:0000313" key="6">
    <source>
        <dbReference type="EMBL" id="CEP20480.1"/>
    </source>
</evidence>